<dbReference type="RefSeq" id="WP_108172123.1">
    <property type="nucleotide sequence ID" value="NZ_QBKQ01000002.1"/>
</dbReference>
<comment type="caution">
    <text evidence="1">The sequence shown here is derived from an EMBL/GenBank/DDBJ whole genome shotgun (WGS) entry which is preliminary data.</text>
</comment>
<proteinExistence type="predicted"/>
<organism evidence="1 2">
    <name type="scientific">Christiangramia gaetbulicola</name>
    <dbReference type="NCBI Taxonomy" id="703340"/>
    <lineage>
        <taxon>Bacteria</taxon>
        <taxon>Pseudomonadati</taxon>
        <taxon>Bacteroidota</taxon>
        <taxon>Flavobacteriia</taxon>
        <taxon>Flavobacteriales</taxon>
        <taxon>Flavobacteriaceae</taxon>
        <taxon>Christiangramia</taxon>
    </lineage>
</organism>
<evidence type="ECO:0000313" key="2">
    <source>
        <dbReference type="Proteomes" id="UP000244174"/>
    </source>
</evidence>
<sequence length="66" mass="7760">MVLSTKILEQINKLTLQLETDYPELYSFIDEEPITIPSFEHPDITNKLLRDYLESLKGLIRSHKNN</sequence>
<protein>
    <submittedName>
        <fullName evidence="1">Uncharacterized protein</fullName>
    </submittedName>
</protein>
<dbReference type="AlphaFoldDB" id="A0A2T6AIY1"/>
<reference evidence="1 2" key="1">
    <citation type="submission" date="2018-04" db="EMBL/GenBank/DDBJ databases">
        <title>Genomic Encyclopedia of Archaeal and Bacterial Type Strains, Phase II (KMG-II): from individual species to whole genera.</title>
        <authorList>
            <person name="Goeker M."/>
        </authorList>
    </citation>
    <scope>NUCLEOTIDE SEQUENCE [LARGE SCALE GENOMIC DNA]</scope>
    <source>
        <strain evidence="1 2">DSM 23082</strain>
    </source>
</reference>
<name>A0A2T6AIY1_9FLAO</name>
<evidence type="ECO:0000313" key="1">
    <source>
        <dbReference type="EMBL" id="PTX43716.1"/>
    </source>
</evidence>
<dbReference type="OrthoDB" id="680581at2"/>
<gene>
    <name evidence="1" type="ORF">C8P64_2248</name>
</gene>
<dbReference type="EMBL" id="QBKQ01000002">
    <property type="protein sequence ID" value="PTX43716.1"/>
    <property type="molecule type" value="Genomic_DNA"/>
</dbReference>
<keyword evidence="2" id="KW-1185">Reference proteome</keyword>
<accession>A0A2T6AIY1</accession>
<dbReference type="Proteomes" id="UP000244174">
    <property type="component" value="Unassembled WGS sequence"/>
</dbReference>